<dbReference type="EMBL" id="CAJNRF010005852">
    <property type="protein sequence ID" value="CAF2074877.1"/>
    <property type="molecule type" value="Genomic_DNA"/>
</dbReference>
<keyword evidence="6" id="KW-1185">Reference proteome</keyword>
<evidence type="ECO:0000313" key="1">
    <source>
        <dbReference type="EMBL" id="CAF2032051.1"/>
    </source>
</evidence>
<protein>
    <submittedName>
        <fullName evidence="4">Uncharacterized protein</fullName>
    </submittedName>
</protein>
<dbReference type="Proteomes" id="UP000663866">
    <property type="component" value="Unassembled WGS sequence"/>
</dbReference>
<dbReference type="Proteomes" id="UP000663856">
    <property type="component" value="Unassembled WGS sequence"/>
</dbReference>
<evidence type="ECO:0000313" key="3">
    <source>
        <dbReference type="EMBL" id="CAF4072836.1"/>
    </source>
</evidence>
<evidence type="ECO:0000313" key="2">
    <source>
        <dbReference type="EMBL" id="CAF2074877.1"/>
    </source>
</evidence>
<proteinExistence type="predicted"/>
<dbReference type="AlphaFoldDB" id="A0A819VKI9"/>
<evidence type="ECO:0000313" key="5">
    <source>
        <dbReference type="Proteomes" id="UP000663842"/>
    </source>
</evidence>
<evidence type="ECO:0000313" key="6">
    <source>
        <dbReference type="Proteomes" id="UP000663866"/>
    </source>
</evidence>
<dbReference type="EMBL" id="CAJOBG010003621">
    <property type="protein sequence ID" value="CAF4072836.1"/>
    <property type="molecule type" value="Genomic_DNA"/>
</dbReference>
<dbReference type="EMBL" id="CAJOBF010003824">
    <property type="protein sequence ID" value="CAF4110737.1"/>
    <property type="molecule type" value="Genomic_DNA"/>
</dbReference>
<gene>
    <name evidence="3" type="ORF">OVN521_LOCUS19295</name>
    <name evidence="4" type="ORF">UXM345_LOCUS22810</name>
    <name evidence="2" type="ORF">WKI299_LOCUS14907</name>
    <name evidence="1" type="ORF">XDN619_LOCUS5171</name>
</gene>
<dbReference type="Proteomes" id="UP000663842">
    <property type="component" value="Unassembled WGS sequence"/>
</dbReference>
<evidence type="ECO:0000313" key="4">
    <source>
        <dbReference type="EMBL" id="CAF4110737.1"/>
    </source>
</evidence>
<accession>A0A819VKI9</accession>
<organism evidence="4 5">
    <name type="scientific">Rotaria magnacalcarata</name>
    <dbReference type="NCBI Taxonomy" id="392030"/>
    <lineage>
        <taxon>Eukaryota</taxon>
        <taxon>Metazoa</taxon>
        <taxon>Spiralia</taxon>
        <taxon>Gnathifera</taxon>
        <taxon>Rotifera</taxon>
        <taxon>Eurotatoria</taxon>
        <taxon>Bdelloidea</taxon>
        <taxon>Philodinida</taxon>
        <taxon>Philodinidae</taxon>
        <taxon>Rotaria</taxon>
    </lineage>
</organism>
<comment type="caution">
    <text evidence="4">The sequence shown here is derived from an EMBL/GenBank/DDBJ whole genome shotgun (WGS) entry which is preliminary data.</text>
</comment>
<dbReference type="Proteomes" id="UP000663887">
    <property type="component" value="Unassembled WGS sequence"/>
</dbReference>
<dbReference type="EMBL" id="CAJNRG010001294">
    <property type="protein sequence ID" value="CAF2032051.1"/>
    <property type="molecule type" value="Genomic_DNA"/>
</dbReference>
<reference evidence="4" key="1">
    <citation type="submission" date="2021-02" db="EMBL/GenBank/DDBJ databases">
        <authorList>
            <person name="Nowell W R."/>
        </authorList>
    </citation>
    <scope>NUCLEOTIDE SEQUENCE</scope>
</reference>
<sequence length="169" mass="20018">MIPLIEILNVTRLIIDFRQIIPNIFFTILNLVPNIHSLRIITFPPLAKLFGYNGNATDDYLFTHDNKIAKLSLSKISCMAHVFFLIDLFERVKFITLQQTSDRDVEQIIRCFLWTLKLEKNHGPMTLCVRADQEPHDKVGKLQKMIDSGNFLKDYIIYRRRNKFYLEWK</sequence>
<name>A0A819VKI9_9BILA</name>